<reference evidence="2" key="1">
    <citation type="journal article" date="2021" name="PeerJ">
        <title>Extensive microbial diversity within the chicken gut microbiome revealed by metagenomics and culture.</title>
        <authorList>
            <person name="Gilroy R."/>
            <person name="Ravi A."/>
            <person name="Getino M."/>
            <person name="Pursley I."/>
            <person name="Horton D.L."/>
            <person name="Alikhan N.F."/>
            <person name="Baker D."/>
            <person name="Gharbi K."/>
            <person name="Hall N."/>
            <person name="Watson M."/>
            <person name="Adriaenssens E.M."/>
            <person name="Foster-Nyarko E."/>
            <person name="Jarju S."/>
            <person name="Secka A."/>
            <person name="Antonio M."/>
            <person name="Oren A."/>
            <person name="Chaudhuri R.R."/>
            <person name="La Ragione R."/>
            <person name="Hildebrand F."/>
            <person name="Pallen M.J."/>
        </authorList>
    </citation>
    <scope>NUCLEOTIDE SEQUENCE</scope>
    <source>
        <strain evidence="2">1719</strain>
    </source>
</reference>
<name>A0A9D1WAN6_9SPHI</name>
<feature type="chain" id="PRO_5039608794" evidence="1">
    <location>
        <begin position="23"/>
        <end position="215"/>
    </location>
</feature>
<accession>A0A9D1WAN6</accession>
<keyword evidence="1" id="KW-0732">Signal</keyword>
<keyword evidence="2" id="KW-0645">Protease</keyword>
<organism evidence="2 3">
    <name type="scientific">Candidatus Sphingobacterium stercoripullorum</name>
    <dbReference type="NCBI Taxonomy" id="2838759"/>
    <lineage>
        <taxon>Bacteria</taxon>
        <taxon>Pseudomonadati</taxon>
        <taxon>Bacteroidota</taxon>
        <taxon>Sphingobacteriia</taxon>
        <taxon>Sphingobacteriales</taxon>
        <taxon>Sphingobacteriaceae</taxon>
        <taxon>Sphingobacterium</taxon>
    </lineage>
</organism>
<sequence>MLSRVTLFFVSCFMLLAVNLQGQEKKIVQFSGIITSSGAQIPVPYVTVTNESHNNQSLASNHEGFFSFVAHEGDTIRFSSVGYESLTFVVPKVAGDKYTASISMNSLITEIEAVMPYPWASIEEFNIAFLALDLGDDDVLIAQKNISPEKLAALAQIVPRSADEIQNFNASQRHIQMSNKNMSDRFSNPIFSPIAWGSLINSISKGDFSRKKPKY</sequence>
<gene>
    <name evidence="2" type="ORF">H9853_11035</name>
</gene>
<dbReference type="EMBL" id="DXEZ01000310">
    <property type="protein sequence ID" value="HIX55548.1"/>
    <property type="molecule type" value="Genomic_DNA"/>
</dbReference>
<keyword evidence="2" id="KW-0121">Carboxypeptidase</keyword>
<comment type="caution">
    <text evidence="2">The sequence shown here is derived from an EMBL/GenBank/DDBJ whole genome shotgun (WGS) entry which is preliminary data.</text>
</comment>
<dbReference type="InterPro" id="IPR008969">
    <property type="entry name" value="CarboxyPept-like_regulatory"/>
</dbReference>
<dbReference type="SUPFAM" id="SSF49464">
    <property type="entry name" value="Carboxypeptidase regulatory domain-like"/>
    <property type="match status" value="1"/>
</dbReference>
<dbReference type="GO" id="GO:0004180">
    <property type="term" value="F:carboxypeptidase activity"/>
    <property type="evidence" value="ECO:0007669"/>
    <property type="project" value="UniProtKB-KW"/>
</dbReference>
<keyword evidence="2" id="KW-0378">Hydrolase</keyword>
<proteinExistence type="predicted"/>
<feature type="signal peptide" evidence="1">
    <location>
        <begin position="1"/>
        <end position="22"/>
    </location>
</feature>
<evidence type="ECO:0000256" key="1">
    <source>
        <dbReference type="SAM" id="SignalP"/>
    </source>
</evidence>
<reference evidence="2" key="2">
    <citation type="submission" date="2021-04" db="EMBL/GenBank/DDBJ databases">
        <authorList>
            <person name="Gilroy R."/>
        </authorList>
    </citation>
    <scope>NUCLEOTIDE SEQUENCE</scope>
    <source>
        <strain evidence="2">1719</strain>
    </source>
</reference>
<evidence type="ECO:0000313" key="2">
    <source>
        <dbReference type="EMBL" id="HIX55548.1"/>
    </source>
</evidence>
<dbReference type="AlphaFoldDB" id="A0A9D1WAN6"/>
<evidence type="ECO:0000313" key="3">
    <source>
        <dbReference type="Proteomes" id="UP000824156"/>
    </source>
</evidence>
<dbReference type="Proteomes" id="UP000824156">
    <property type="component" value="Unassembled WGS sequence"/>
</dbReference>
<protein>
    <submittedName>
        <fullName evidence="2">Carboxypeptidase-like regulatory domain-containing protein</fullName>
    </submittedName>
</protein>